<evidence type="ECO:0000313" key="1">
    <source>
        <dbReference type="EMBL" id="GHF65271.1"/>
    </source>
</evidence>
<reference evidence="2 3" key="3">
    <citation type="submission" date="2020-08" db="EMBL/GenBank/DDBJ databases">
        <title>Genomic Encyclopedia of Type Strains, Phase IV (KMG-IV): sequencing the most valuable type-strain genomes for metagenomic binning, comparative biology and taxonomic classification.</title>
        <authorList>
            <person name="Goeker M."/>
        </authorList>
    </citation>
    <scope>NUCLEOTIDE SEQUENCE [LARGE SCALE GENOMIC DNA]</scope>
    <source>
        <strain evidence="2 3">DSM 27521</strain>
    </source>
</reference>
<evidence type="ECO:0000313" key="4">
    <source>
        <dbReference type="Proteomes" id="UP000619376"/>
    </source>
</evidence>
<gene>
    <name evidence="1" type="ORF">GCM10017781_46260</name>
    <name evidence="2" type="ORF">HNQ07_004701</name>
</gene>
<dbReference type="Pfam" id="PF13384">
    <property type="entry name" value="HTH_23"/>
    <property type="match status" value="1"/>
</dbReference>
<dbReference type="Gene3D" id="1.10.10.60">
    <property type="entry name" value="Homeodomain-like"/>
    <property type="match status" value="1"/>
</dbReference>
<dbReference type="EMBL" id="BNAJ01000023">
    <property type="protein sequence ID" value="GHF65271.1"/>
    <property type="molecule type" value="Genomic_DNA"/>
</dbReference>
<dbReference type="Proteomes" id="UP000539473">
    <property type="component" value="Unassembled WGS sequence"/>
</dbReference>
<proteinExistence type="predicted"/>
<dbReference type="AlphaFoldDB" id="A0A7W8KLH0"/>
<organism evidence="2 3">
    <name type="scientific">Deinococcus metalli</name>
    <dbReference type="NCBI Taxonomy" id="1141878"/>
    <lineage>
        <taxon>Bacteria</taxon>
        <taxon>Thermotogati</taxon>
        <taxon>Deinococcota</taxon>
        <taxon>Deinococci</taxon>
        <taxon>Deinococcales</taxon>
        <taxon>Deinococcaceae</taxon>
        <taxon>Deinococcus</taxon>
    </lineage>
</organism>
<reference evidence="1" key="1">
    <citation type="journal article" date="2014" name="Int. J. Syst. Evol. Microbiol.">
        <title>Complete genome of a new Firmicutes species belonging to the dominant human colonic microbiota ('Ruminococcus bicirculans') reveals two chromosomes and a selective capacity to utilize plant glucans.</title>
        <authorList>
            <consortium name="NISC Comparative Sequencing Program"/>
            <person name="Wegmann U."/>
            <person name="Louis P."/>
            <person name="Goesmann A."/>
            <person name="Henrissat B."/>
            <person name="Duncan S.H."/>
            <person name="Flint H.J."/>
        </authorList>
    </citation>
    <scope>NUCLEOTIDE SEQUENCE</scope>
    <source>
        <strain evidence="1">CGMCC 1.18437</strain>
    </source>
</reference>
<dbReference type="RefSeq" id="WP_184116291.1">
    <property type="nucleotide sequence ID" value="NZ_BNAJ01000023.1"/>
</dbReference>
<protein>
    <recommendedName>
        <fullName evidence="5">Homeodomain phBC6A51-type domain-containing protein</fullName>
    </recommendedName>
</protein>
<sequence length="174" mass="19765">MEHELTAVLEPERMTLQSGDPATWTPAQRTRNERMAQYLRALRAEGTLTAACTATGISQPTVWRWREEFTAFGDAVTQFLTRDRQSLIEENLFRIATSTDPKMANAAVKAGEIYLKALDPDRYADRQKIEQTITINSQVQVIHEAREKHRIAQQEKLRQIRTIDALPGGSTDEP</sequence>
<dbReference type="EMBL" id="JACHFK010000023">
    <property type="protein sequence ID" value="MBB5379186.1"/>
    <property type="molecule type" value="Genomic_DNA"/>
</dbReference>
<accession>A0A7W8KLH0</accession>
<name>A0A7W8KLH0_9DEIO</name>
<reference evidence="4" key="2">
    <citation type="journal article" date="2019" name="Int. J. Syst. Evol. Microbiol.">
        <title>The Global Catalogue of Microorganisms (GCM) 10K type strain sequencing project: providing services to taxonomists for standard genome sequencing and annotation.</title>
        <authorList>
            <consortium name="The Broad Institute Genomics Platform"/>
            <consortium name="The Broad Institute Genome Sequencing Center for Infectious Disease"/>
            <person name="Wu L."/>
            <person name="Ma J."/>
        </authorList>
    </citation>
    <scope>NUCLEOTIDE SEQUENCE [LARGE SCALE GENOMIC DNA]</scope>
    <source>
        <strain evidence="4">CGMCC 1.18437</strain>
    </source>
</reference>
<comment type="caution">
    <text evidence="2">The sequence shown here is derived from an EMBL/GenBank/DDBJ whole genome shotgun (WGS) entry which is preliminary data.</text>
</comment>
<reference evidence="1" key="4">
    <citation type="submission" date="2024-05" db="EMBL/GenBank/DDBJ databases">
        <authorList>
            <person name="Sun Q."/>
            <person name="Zhou Y."/>
        </authorList>
    </citation>
    <scope>NUCLEOTIDE SEQUENCE</scope>
    <source>
        <strain evidence="1">CGMCC 1.18437</strain>
    </source>
</reference>
<evidence type="ECO:0008006" key="5">
    <source>
        <dbReference type="Google" id="ProtNLM"/>
    </source>
</evidence>
<evidence type="ECO:0000313" key="3">
    <source>
        <dbReference type="Proteomes" id="UP000539473"/>
    </source>
</evidence>
<evidence type="ECO:0000313" key="2">
    <source>
        <dbReference type="EMBL" id="MBB5379186.1"/>
    </source>
</evidence>
<keyword evidence="4" id="KW-1185">Reference proteome</keyword>
<dbReference type="Proteomes" id="UP000619376">
    <property type="component" value="Unassembled WGS sequence"/>
</dbReference>